<reference evidence="1 2" key="1">
    <citation type="journal article" date="2019" name="Sci. Rep.">
        <title>Orb-weaving spider Araneus ventricosus genome elucidates the spidroin gene catalogue.</title>
        <authorList>
            <person name="Kono N."/>
            <person name="Nakamura H."/>
            <person name="Ohtoshi R."/>
            <person name="Moran D.A.P."/>
            <person name="Shinohara A."/>
            <person name="Yoshida Y."/>
            <person name="Fujiwara M."/>
            <person name="Mori M."/>
            <person name="Tomita M."/>
            <person name="Arakawa K."/>
        </authorList>
    </citation>
    <scope>NUCLEOTIDE SEQUENCE [LARGE SCALE GENOMIC DNA]</scope>
</reference>
<organism evidence="1 2">
    <name type="scientific">Araneus ventricosus</name>
    <name type="common">Orbweaver spider</name>
    <name type="synonym">Epeira ventricosa</name>
    <dbReference type="NCBI Taxonomy" id="182803"/>
    <lineage>
        <taxon>Eukaryota</taxon>
        <taxon>Metazoa</taxon>
        <taxon>Ecdysozoa</taxon>
        <taxon>Arthropoda</taxon>
        <taxon>Chelicerata</taxon>
        <taxon>Arachnida</taxon>
        <taxon>Araneae</taxon>
        <taxon>Araneomorphae</taxon>
        <taxon>Entelegynae</taxon>
        <taxon>Araneoidea</taxon>
        <taxon>Araneidae</taxon>
        <taxon>Araneus</taxon>
    </lineage>
</organism>
<comment type="caution">
    <text evidence="1">The sequence shown here is derived from an EMBL/GenBank/DDBJ whole genome shotgun (WGS) entry which is preliminary data.</text>
</comment>
<gene>
    <name evidence="1" type="ORF">AVEN_176297_1</name>
</gene>
<dbReference type="Proteomes" id="UP000499080">
    <property type="component" value="Unassembled WGS sequence"/>
</dbReference>
<proteinExistence type="predicted"/>
<name>A0A4Y2HSV7_ARAVE</name>
<sequence>MAESEFLKKFISLLNYLSDTAANVVALGIRRLNVEKLPGALNVVNNHVPDNCNKTECINSKAHNARPGKNEKIDRLFKDRKCLFYIKAINRVIINADYRVS</sequence>
<dbReference type="AlphaFoldDB" id="A0A4Y2HSV7"/>
<dbReference type="EMBL" id="BGPR01002122">
    <property type="protein sequence ID" value="GBM68129.1"/>
    <property type="molecule type" value="Genomic_DNA"/>
</dbReference>
<evidence type="ECO:0000313" key="1">
    <source>
        <dbReference type="EMBL" id="GBM68129.1"/>
    </source>
</evidence>
<accession>A0A4Y2HSV7</accession>
<protein>
    <submittedName>
        <fullName evidence="1">Uncharacterized protein</fullName>
    </submittedName>
</protein>
<keyword evidence="2" id="KW-1185">Reference proteome</keyword>
<evidence type="ECO:0000313" key="2">
    <source>
        <dbReference type="Proteomes" id="UP000499080"/>
    </source>
</evidence>